<dbReference type="Gene3D" id="3.60.10.10">
    <property type="entry name" value="Endonuclease/exonuclease/phosphatase"/>
    <property type="match status" value="1"/>
</dbReference>
<dbReference type="EMBL" id="RAPE01000004">
    <property type="protein sequence ID" value="RKF13564.1"/>
    <property type="molecule type" value="Genomic_DNA"/>
</dbReference>
<sequence length="324" mass="36720">MLSALIWILAAGVFVTTALPLTNSVHWWIRMWEFPRLHIAAVALALILLALPVEAPFKPLLLAGLLLCLVYQVAQIYPYLPFAPREVELIRNSTRDARVCLLAANVQMENRRHADLARIIDREDPDVLLLMETDAAWDRGLSPVLDRYATVRRKVTDDYYGMIFATRLPVDSVEWMYPSDDDTPAIKAVLREPGGSAFNFIGLHPRPPVPGNDTKARDEQIRRAAEMTSSADRPTACMGDFNDVAWSWTTRRFKRYGSFAEPRVGRGMVSSFHADYRLLRLPIDQFFLTPNIGLVSFERLEDFGSDHFPLKATITFEKAADARD</sequence>
<dbReference type="GO" id="GO:0004519">
    <property type="term" value="F:endonuclease activity"/>
    <property type="evidence" value="ECO:0007669"/>
    <property type="project" value="UniProtKB-KW"/>
</dbReference>
<protein>
    <submittedName>
        <fullName evidence="3">Endonuclease/exonuclease/phosphatase family protein</fullName>
    </submittedName>
</protein>
<evidence type="ECO:0000256" key="1">
    <source>
        <dbReference type="SAM" id="Phobius"/>
    </source>
</evidence>
<dbReference type="InterPro" id="IPR005135">
    <property type="entry name" value="Endo/exonuclease/phosphatase"/>
</dbReference>
<evidence type="ECO:0000313" key="4">
    <source>
        <dbReference type="Proteomes" id="UP000281128"/>
    </source>
</evidence>
<gene>
    <name evidence="3" type="ORF">D6850_14865</name>
</gene>
<dbReference type="SUPFAM" id="SSF56219">
    <property type="entry name" value="DNase I-like"/>
    <property type="match status" value="1"/>
</dbReference>
<keyword evidence="1" id="KW-0812">Transmembrane</keyword>
<keyword evidence="4" id="KW-1185">Reference proteome</keyword>
<organism evidence="3 4">
    <name type="scientific">Roseovarius spongiae</name>
    <dbReference type="NCBI Taxonomy" id="2320272"/>
    <lineage>
        <taxon>Bacteria</taxon>
        <taxon>Pseudomonadati</taxon>
        <taxon>Pseudomonadota</taxon>
        <taxon>Alphaproteobacteria</taxon>
        <taxon>Rhodobacterales</taxon>
        <taxon>Roseobacteraceae</taxon>
        <taxon>Roseovarius</taxon>
    </lineage>
</organism>
<evidence type="ECO:0000313" key="3">
    <source>
        <dbReference type="EMBL" id="RKF13564.1"/>
    </source>
</evidence>
<keyword evidence="3" id="KW-0269">Exonuclease</keyword>
<feature type="domain" description="Endonuclease/exonuclease/phosphatase" evidence="2">
    <location>
        <begin position="103"/>
        <end position="307"/>
    </location>
</feature>
<keyword evidence="3" id="KW-0255">Endonuclease</keyword>
<proteinExistence type="predicted"/>
<keyword evidence="3" id="KW-0540">Nuclease</keyword>
<dbReference type="OrthoDB" id="9796594at2"/>
<dbReference type="GO" id="GO:0004527">
    <property type="term" value="F:exonuclease activity"/>
    <property type="evidence" value="ECO:0007669"/>
    <property type="project" value="UniProtKB-KW"/>
</dbReference>
<feature type="transmembrane region" description="Helical" evidence="1">
    <location>
        <begin position="36"/>
        <end position="53"/>
    </location>
</feature>
<dbReference type="Proteomes" id="UP000281128">
    <property type="component" value="Unassembled WGS sequence"/>
</dbReference>
<keyword evidence="1" id="KW-0472">Membrane</keyword>
<keyword evidence="1" id="KW-1133">Transmembrane helix</keyword>
<keyword evidence="3" id="KW-0378">Hydrolase</keyword>
<comment type="caution">
    <text evidence="3">The sequence shown here is derived from an EMBL/GenBank/DDBJ whole genome shotgun (WGS) entry which is preliminary data.</text>
</comment>
<dbReference type="RefSeq" id="WP_121168365.1">
    <property type="nucleotide sequence ID" value="NZ_RAPE01000004.1"/>
</dbReference>
<evidence type="ECO:0000259" key="2">
    <source>
        <dbReference type="Pfam" id="PF03372"/>
    </source>
</evidence>
<accession>A0A3A8B8B7</accession>
<dbReference type="Pfam" id="PF03372">
    <property type="entry name" value="Exo_endo_phos"/>
    <property type="match status" value="1"/>
</dbReference>
<dbReference type="InterPro" id="IPR036691">
    <property type="entry name" value="Endo/exonu/phosph_ase_sf"/>
</dbReference>
<name>A0A3A8B8B7_9RHOB</name>
<feature type="transmembrane region" description="Helical" evidence="1">
    <location>
        <begin position="60"/>
        <end position="80"/>
    </location>
</feature>
<reference evidence="3 4" key="1">
    <citation type="submission" date="2018-09" db="EMBL/GenBank/DDBJ databases">
        <title>Roseovarius spongiae sp. nov., isolated from a marine sponge.</title>
        <authorList>
            <person name="Zhuang L."/>
            <person name="Luo L."/>
        </authorList>
    </citation>
    <scope>NUCLEOTIDE SEQUENCE [LARGE SCALE GENOMIC DNA]</scope>
    <source>
        <strain evidence="3 4">HN-E21</strain>
    </source>
</reference>
<dbReference type="AlphaFoldDB" id="A0A3A8B8B7"/>